<dbReference type="InterPro" id="IPR011010">
    <property type="entry name" value="DNA_brk_join_enz"/>
</dbReference>
<dbReference type="AlphaFoldDB" id="A0A7K1Y2H6"/>
<dbReference type="EMBL" id="WVHS01000004">
    <property type="protein sequence ID" value="MXV16886.1"/>
    <property type="molecule type" value="Genomic_DNA"/>
</dbReference>
<dbReference type="RefSeq" id="WP_160907904.1">
    <property type="nucleotide sequence ID" value="NZ_WVHS01000004.1"/>
</dbReference>
<dbReference type="InterPro" id="IPR013762">
    <property type="entry name" value="Integrase-like_cat_sf"/>
</dbReference>
<dbReference type="PANTHER" id="PTHR30629:SF2">
    <property type="entry name" value="PROPHAGE INTEGRASE INTS-RELATED"/>
    <property type="match status" value="1"/>
</dbReference>
<keyword evidence="2" id="KW-0229">DNA integration</keyword>
<evidence type="ECO:0000256" key="1">
    <source>
        <dbReference type="ARBA" id="ARBA00008857"/>
    </source>
</evidence>
<dbReference type="GO" id="GO:0003677">
    <property type="term" value="F:DNA binding"/>
    <property type="evidence" value="ECO:0007669"/>
    <property type="project" value="UniProtKB-KW"/>
</dbReference>
<reference evidence="6 7" key="1">
    <citation type="submission" date="2019-11" db="EMBL/GenBank/DDBJ databases">
        <title>Pedobacter sp. HMF7056 Genome sequencing and assembly.</title>
        <authorList>
            <person name="Kang H."/>
            <person name="Kim H."/>
            <person name="Joh K."/>
        </authorList>
    </citation>
    <scope>NUCLEOTIDE SEQUENCE [LARGE SCALE GENOMIC DNA]</scope>
    <source>
        <strain evidence="6 7">HMF7056</strain>
    </source>
</reference>
<comment type="caution">
    <text evidence="6">The sequence shown here is derived from an EMBL/GenBank/DDBJ whole genome shotgun (WGS) entry which is preliminary data.</text>
</comment>
<dbReference type="CDD" id="cd00796">
    <property type="entry name" value="INT_Rci_Hp1_C"/>
    <property type="match status" value="1"/>
</dbReference>
<evidence type="ECO:0000313" key="6">
    <source>
        <dbReference type="EMBL" id="MXV16886.1"/>
    </source>
</evidence>
<name>A0A7K1Y2H6_9SPHI</name>
<dbReference type="Gene3D" id="1.10.443.10">
    <property type="entry name" value="Intergrase catalytic core"/>
    <property type="match status" value="1"/>
</dbReference>
<dbReference type="Pfam" id="PF00589">
    <property type="entry name" value="Phage_integrase"/>
    <property type="match status" value="1"/>
</dbReference>
<proteinExistence type="inferred from homology"/>
<feature type="domain" description="Tyr recombinase" evidence="5">
    <location>
        <begin position="199"/>
        <end position="421"/>
    </location>
</feature>
<comment type="similarity">
    <text evidence="1">Belongs to the 'phage' integrase family.</text>
</comment>
<gene>
    <name evidence="6" type="ORF">GS398_16415</name>
</gene>
<dbReference type="InterPro" id="IPR002104">
    <property type="entry name" value="Integrase_catalytic"/>
</dbReference>
<dbReference type="GO" id="GO:0006310">
    <property type="term" value="P:DNA recombination"/>
    <property type="evidence" value="ECO:0007669"/>
    <property type="project" value="UniProtKB-KW"/>
</dbReference>
<keyword evidence="7" id="KW-1185">Reference proteome</keyword>
<dbReference type="PANTHER" id="PTHR30629">
    <property type="entry name" value="PROPHAGE INTEGRASE"/>
    <property type="match status" value="1"/>
</dbReference>
<dbReference type="PROSITE" id="PS51898">
    <property type="entry name" value="TYR_RECOMBINASE"/>
    <property type="match status" value="1"/>
</dbReference>
<evidence type="ECO:0000256" key="3">
    <source>
        <dbReference type="ARBA" id="ARBA00023125"/>
    </source>
</evidence>
<accession>A0A7K1Y2H6</accession>
<dbReference type="InterPro" id="IPR010998">
    <property type="entry name" value="Integrase_recombinase_N"/>
</dbReference>
<dbReference type="Pfam" id="PF13356">
    <property type="entry name" value="Arm-DNA-bind_3"/>
    <property type="match status" value="1"/>
</dbReference>
<protein>
    <submittedName>
        <fullName evidence="6">Tyrosine-type recombinase/integrase</fullName>
    </submittedName>
</protein>
<evidence type="ECO:0000313" key="7">
    <source>
        <dbReference type="Proteomes" id="UP000451233"/>
    </source>
</evidence>
<dbReference type="InterPro" id="IPR050808">
    <property type="entry name" value="Phage_Integrase"/>
</dbReference>
<evidence type="ECO:0000259" key="5">
    <source>
        <dbReference type="PROSITE" id="PS51898"/>
    </source>
</evidence>
<evidence type="ECO:0000256" key="2">
    <source>
        <dbReference type="ARBA" id="ARBA00022908"/>
    </source>
</evidence>
<dbReference type="SUPFAM" id="SSF56349">
    <property type="entry name" value="DNA breaking-rejoining enzymes"/>
    <property type="match status" value="1"/>
</dbReference>
<keyword evidence="4" id="KW-0233">DNA recombination</keyword>
<dbReference type="Gene3D" id="3.30.160.390">
    <property type="entry name" value="Integrase, DNA-binding domain"/>
    <property type="match status" value="1"/>
</dbReference>
<dbReference type="GO" id="GO:0015074">
    <property type="term" value="P:DNA integration"/>
    <property type="evidence" value="ECO:0007669"/>
    <property type="project" value="UniProtKB-KW"/>
</dbReference>
<keyword evidence="3" id="KW-0238">DNA-binding</keyword>
<dbReference type="InterPro" id="IPR025166">
    <property type="entry name" value="Integrase_DNA_bind_dom"/>
</dbReference>
<dbReference type="InterPro" id="IPR038488">
    <property type="entry name" value="Integrase_DNA-bd_sf"/>
</dbReference>
<organism evidence="6 7">
    <name type="scientific">Hufsiella ginkgonis</name>
    <dbReference type="NCBI Taxonomy" id="2695274"/>
    <lineage>
        <taxon>Bacteria</taxon>
        <taxon>Pseudomonadati</taxon>
        <taxon>Bacteroidota</taxon>
        <taxon>Sphingobacteriia</taxon>
        <taxon>Sphingobacteriales</taxon>
        <taxon>Sphingobacteriaceae</taxon>
        <taxon>Hufsiella</taxon>
    </lineage>
</organism>
<dbReference type="Proteomes" id="UP000451233">
    <property type="component" value="Unassembled WGS sequence"/>
</dbReference>
<dbReference type="Gene3D" id="1.10.150.130">
    <property type="match status" value="1"/>
</dbReference>
<evidence type="ECO:0000256" key="4">
    <source>
        <dbReference type="ARBA" id="ARBA00023172"/>
    </source>
</evidence>
<sequence length="434" mass="50547">MSNTIVQFTKANIKALPIPLQGRVYYRDAQLKGLSVCVLPTGRTTFYVIKKVNGEAAKIYLGPFPDLSIENARKQAQVKLSLIAQGINPQDQVRTAKEEMTLGELFEQYMSRYSKLHKKSWIYDEREIPSFVSHWFGKRISNISRNDVQSLHEEIFLKSGLYQANRMLERIRAMYNKAIYWGWQGQNPCVGIKKFKEKSRDRFVQPNEMPYFIRALNEEESQTIKDYLWLLLLTGARKMNTMMMRWDELNLETQEWRIPDTKNGDPLLLPLASQAVTVLKRRRETSKSDWVFPQDGDLSKHIVNEKRGWKRTLENATIYLWRDHSNVSSWLEEVERNDENPYHTRLFKRINQRAMQQSIKLPVGLMDIRLHDLRRTFGSYQAIVGASLQVIGRSLGHKSLQSTQIYARLHLDPIRDSIGKATQAMLYGSELSST</sequence>